<evidence type="ECO:0000313" key="6">
    <source>
        <dbReference type="EMBL" id="KKK88105.1"/>
    </source>
</evidence>
<protein>
    <recommendedName>
        <fullName evidence="5">Peptidase M20 dimerisation domain-containing protein</fullName>
    </recommendedName>
</protein>
<feature type="non-terminal residue" evidence="6">
    <location>
        <position position="350"/>
    </location>
</feature>
<dbReference type="InterPro" id="IPR011650">
    <property type="entry name" value="Peptidase_M20_dimer"/>
</dbReference>
<dbReference type="AlphaFoldDB" id="A0A0F8ZQ14"/>
<dbReference type="PANTHER" id="PTHR43808">
    <property type="entry name" value="ACETYLORNITHINE DEACETYLASE"/>
    <property type="match status" value="1"/>
</dbReference>
<feature type="domain" description="Peptidase M20 dimerisation" evidence="5">
    <location>
        <begin position="193"/>
        <end position="333"/>
    </location>
</feature>
<reference evidence="6" key="1">
    <citation type="journal article" date="2015" name="Nature">
        <title>Complex archaea that bridge the gap between prokaryotes and eukaryotes.</title>
        <authorList>
            <person name="Spang A."/>
            <person name="Saw J.H."/>
            <person name="Jorgensen S.L."/>
            <person name="Zaremba-Niedzwiedzka K."/>
            <person name="Martijn J."/>
            <person name="Lind A.E."/>
            <person name="van Eijk R."/>
            <person name="Schleper C."/>
            <person name="Guy L."/>
            <person name="Ettema T.J."/>
        </authorList>
    </citation>
    <scope>NUCLEOTIDE SEQUENCE</scope>
</reference>
<dbReference type="GO" id="GO:0016787">
    <property type="term" value="F:hydrolase activity"/>
    <property type="evidence" value="ECO:0007669"/>
    <property type="project" value="UniProtKB-KW"/>
</dbReference>
<comment type="caution">
    <text evidence="6">The sequence shown here is derived from an EMBL/GenBank/DDBJ whole genome shotgun (WGS) entry which is preliminary data.</text>
</comment>
<evidence type="ECO:0000259" key="5">
    <source>
        <dbReference type="Pfam" id="PF07687"/>
    </source>
</evidence>
<dbReference type="Pfam" id="PF01546">
    <property type="entry name" value="Peptidase_M20"/>
    <property type="match status" value="1"/>
</dbReference>
<dbReference type="InterPro" id="IPR001261">
    <property type="entry name" value="ArgE/DapE_CS"/>
</dbReference>
<dbReference type="Pfam" id="PF07687">
    <property type="entry name" value="M20_dimer"/>
    <property type="match status" value="1"/>
</dbReference>
<dbReference type="InterPro" id="IPR050072">
    <property type="entry name" value="Peptidase_M20A"/>
</dbReference>
<organism evidence="6">
    <name type="scientific">marine sediment metagenome</name>
    <dbReference type="NCBI Taxonomy" id="412755"/>
    <lineage>
        <taxon>unclassified sequences</taxon>
        <taxon>metagenomes</taxon>
        <taxon>ecological metagenomes</taxon>
    </lineage>
</organism>
<gene>
    <name evidence="6" type="ORF">LCGC14_2746520</name>
</gene>
<proteinExistence type="predicted"/>
<dbReference type="PROSITE" id="PS00759">
    <property type="entry name" value="ARGE_DAPE_CPG2_2"/>
    <property type="match status" value="1"/>
</dbReference>
<dbReference type="Gene3D" id="3.40.630.10">
    <property type="entry name" value="Zn peptidases"/>
    <property type="match status" value="1"/>
</dbReference>
<keyword evidence="3" id="KW-0378">Hydrolase</keyword>
<comment type="cofactor">
    <cofactor evidence="1">
        <name>Zn(2+)</name>
        <dbReference type="ChEBI" id="CHEBI:29105"/>
    </cofactor>
</comment>
<name>A0A0F8ZQ14_9ZZZZ</name>
<evidence type="ECO:0000256" key="4">
    <source>
        <dbReference type="ARBA" id="ARBA00022833"/>
    </source>
</evidence>
<dbReference type="PROSITE" id="PS00758">
    <property type="entry name" value="ARGE_DAPE_CPG2_1"/>
    <property type="match status" value="1"/>
</dbReference>
<dbReference type="InterPro" id="IPR036264">
    <property type="entry name" value="Bact_exopeptidase_dim_dom"/>
</dbReference>
<sequence>MSEELIIKEIDEHQEEFIEFLRELIQTDSYNPPGNENNVAIKIENYLNEVGLNCDIFTFGKNRANLVTSLNDKFEGKNLLFNAHMDVVPPGSEEEWKFPPLSATIKRKKIFGRGATDMKGGLAAMVIVLRILKILNLKISGNLILTAVADEETGGVLGTKWLLDSGHQPKNCDFIIVGEPTGLKPLPKAILLGEKGRVVVKIITNGISSHASTPFMGKNAIYMMGDFIQNLDKLEEYIPKVEPPITLSGLKELLLDVIPSSEILEKILTEQPLLKNILRSLTSFTKSLTMINGGIKSNVVPDRCESLIDFRLLPGQTTEMLLTALKKLAESLGYQVRSEPSGAPEDVFVY</sequence>
<keyword evidence="4" id="KW-0862">Zinc</keyword>
<evidence type="ECO:0000256" key="3">
    <source>
        <dbReference type="ARBA" id="ARBA00022801"/>
    </source>
</evidence>
<dbReference type="SUPFAM" id="SSF55031">
    <property type="entry name" value="Bacterial exopeptidase dimerisation domain"/>
    <property type="match status" value="1"/>
</dbReference>
<dbReference type="SUPFAM" id="SSF53187">
    <property type="entry name" value="Zn-dependent exopeptidases"/>
    <property type="match status" value="1"/>
</dbReference>
<evidence type="ECO:0000256" key="1">
    <source>
        <dbReference type="ARBA" id="ARBA00001947"/>
    </source>
</evidence>
<evidence type="ECO:0000256" key="2">
    <source>
        <dbReference type="ARBA" id="ARBA00022723"/>
    </source>
</evidence>
<dbReference type="GO" id="GO:0046872">
    <property type="term" value="F:metal ion binding"/>
    <property type="evidence" value="ECO:0007669"/>
    <property type="project" value="UniProtKB-KW"/>
</dbReference>
<dbReference type="InterPro" id="IPR002933">
    <property type="entry name" value="Peptidase_M20"/>
</dbReference>
<dbReference type="Gene3D" id="3.30.70.360">
    <property type="match status" value="1"/>
</dbReference>
<accession>A0A0F8ZQ14</accession>
<keyword evidence="2" id="KW-0479">Metal-binding</keyword>
<dbReference type="EMBL" id="LAZR01050106">
    <property type="protein sequence ID" value="KKK88105.1"/>
    <property type="molecule type" value="Genomic_DNA"/>
</dbReference>